<dbReference type="InterPro" id="IPR011050">
    <property type="entry name" value="Pectin_lyase_fold/virulence"/>
</dbReference>
<reference evidence="2" key="1">
    <citation type="submission" date="2012-11" db="EMBL/GenBank/DDBJ databases">
        <title>Dependencies among metagenomic species, viruses, plasmids and units of genetic variation.</title>
        <authorList>
            <person name="Nielsen H.B."/>
            <person name="Almeida M."/>
            <person name="Juncker A.S."/>
            <person name="Rasmussen S."/>
            <person name="Li J."/>
            <person name="Sunagawa S."/>
            <person name="Plichta D."/>
            <person name="Gautier L."/>
            <person name="Le Chatelier E."/>
            <person name="Peletier E."/>
            <person name="Bonde I."/>
            <person name="Nielsen T."/>
            <person name="Manichanh C."/>
            <person name="Arumugam M."/>
            <person name="Batto J."/>
            <person name="Santos M.B.Q.D."/>
            <person name="Blom N."/>
            <person name="Borruel N."/>
            <person name="Burgdorf K.S."/>
            <person name="Boumezbeur F."/>
            <person name="Casellas F."/>
            <person name="Dore J."/>
            <person name="Guarner F."/>
            <person name="Hansen T."/>
            <person name="Hildebrand F."/>
            <person name="Kaas R.S."/>
            <person name="Kennedy S."/>
            <person name="Kristiansen K."/>
            <person name="Kultima J.R."/>
            <person name="Leonard P."/>
            <person name="Levenez F."/>
            <person name="Lund O."/>
            <person name="Moumen B."/>
            <person name="Le Paslier D."/>
            <person name="Pons N."/>
            <person name="Pedersen O."/>
            <person name="Prifti E."/>
            <person name="Qin J."/>
            <person name="Raes J."/>
            <person name="Tap J."/>
            <person name="Tims S."/>
            <person name="Ussery D.W."/>
            <person name="Yamada T."/>
            <person name="MetaHit consortium"/>
            <person name="Renault P."/>
            <person name="Sicheritz-Ponten T."/>
            <person name="Bork P."/>
            <person name="Wang J."/>
            <person name="Brunak S."/>
            <person name="Ehrlich S.D."/>
        </authorList>
    </citation>
    <scope>NUCLEOTIDE SEQUENCE [LARGE SCALE GENOMIC DNA]</scope>
</reference>
<dbReference type="EMBL" id="CBFW010000088">
    <property type="protein sequence ID" value="CDC71915.1"/>
    <property type="molecule type" value="Genomic_DNA"/>
</dbReference>
<dbReference type="SUPFAM" id="SSF51126">
    <property type="entry name" value="Pectin lyase-like"/>
    <property type="match status" value="1"/>
</dbReference>
<comment type="caution">
    <text evidence="2">The sequence shown here is derived from an EMBL/GenBank/DDBJ whole genome shotgun (WGS) entry which is preliminary data.</text>
</comment>
<dbReference type="SMART" id="SM00710">
    <property type="entry name" value="PbH1"/>
    <property type="match status" value="6"/>
</dbReference>
<evidence type="ECO:0000313" key="3">
    <source>
        <dbReference type="Proteomes" id="UP000017938"/>
    </source>
</evidence>
<evidence type="ECO:0000313" key="2">
    <source>
        <dbReference type="EMBL" id="CDC71915.1"/>
    </source>
</evidence>
<gene>
    <name evidence="2" type="ORF">BN580_00943</name>
</gene>
<proteinExistence type="predicted"/>
<dbReference type="Pfam" id="PF13229">
    <property type="entry name" value="Beta_helix"/>
    <property type="match status" value="1"/>
</dbReference>
<name>R6TI39_9BACT</name>
<evidence type="ECO:0000259" key="1">
    <source>
        <dbReference type="Pfam" id="PF13229"/>
    </source>
</evidence>
<feature type="domain" description="Right handed beta helix" evidence="1">
    <location>
        <begin position="390"/>
        <end position="512"/>
    </location>
</feature>
<dbReference type="InterPro" id="IPR012334">
    <property type="entry name" value="Pectin_lyas_fold"/>
</dbReference>
<dbReference type="Gene3D" id="2.160.20.10">
    <property type="entry name" value="Single-stranded right-handed beta-helix, Pectin lyase-like"/>
    <property type="match status" value="2"/>
</dbReference>
<dbReference type="STRING" id="1263015.BN580_00943"/>
<accession>R6TI39</accession>
<dbReference type="AlphaFoldDB" id="R6TI39"/>
<sequence length="541" mass="60886">MVIEYNSFRVSEDESLNLYHALMACKEQKATCLRFRKDIYHFREEFAAECSLCMANHGENGFKRTAFLLEHMENFEIDGGGSHFVFDSVMNMMTVLHCRHIVLRDFTVSMRGCPYPQGQVIAADEKSFDVAFSYEKELVLRKDGLWIPFKDRRELVVSNIEFNGESHEIEVGTGDHSTGISLNALSKKKIGPNTFRFFDPPRVPLVGNRLVLMIGKRYASGLFFEDSENILLQNITIHSCMGIAVMAQCCHNLTMQKCSVSSEEGQYISAGADATHFVACTGQIVIEDCLFEHMLDDALNVHGVYVKIQRAEPGRATVKFCNLATTGIPLFKLGDQVCQMNARTLIPGSVVTVSAVRRINSEMTELTFLENETLTEGFVLENLTTYPTLYFRRCTVRNNRARGVLIATRQPCVIEDCDFHTGGSAIVLECDASFWYESGAVKDLTVRGNRFDRCRHATWGKGVIYIPSRKASVFRQYYHGKITIIENTFTSCYDDVLFADNIAELTYAGNRSNGQQLLHLCNVGQAHCQNDAQMIPLATPI</sequence>
<dbReference type="Proteomes" id="UP000017938">
    <property type="component" value="Unassembled WGS sequence"/>
</dbReference>
<protein>
    <recommendedName>
        <fullName evidence="1">Right handed beta helix domain-containing protein</fullName>
    </recommendedName>
</protein>
<dbReference type="InterPro" id="IPR039448">
    <property type="entry name" value="Beta_helix"/>
</dbReference>
<organism evidence="2 3">
    <name type="scientific">Candidatus Colimorpha enterica</name>
    <dbReference type="NCBI Taxonomy" id="3083063"/>
    <lineage>
        <taxon>Bacteria</taxon>
        <taxon>Pseudomonadati</taxon>
        <taxon>Bacteroidota</taxon>
        <taxon>Bacteroidia</taxon>
        <taxon>Bacteroidales</taxon>
        <taxon>Candidatus Colimorpha</taxon>
    </lineage>
</organism>
<dbReference type="InterPro" id="IPR006626">
    <property type="entry name" value="PbH1"/>
</dbReference>